<dbReference type="Proteomes" id="UP001230188">
    <property type="component" value="Unassembled WGS sequence"/>
</dbReference>
<evidence type="ECO:0000256" key="2">
    <source>
        <dbReference type="ARBA" id="ARBA00022723"/>
    </source>
</evidence>
<evidence type="ECO:0000259" key="7">
    <source>
        <dbReference type="SMART" id="SM00661"/>
    </source>
</evidence>
<keyword evidence="3" id="KW-0863">Zinc-finger</keyword>
<dbReference type="InterPro" id="IPR001529">
    <property type="entry name" value="Zn_ribbon_RPB9"/>
</dbReference>
<dbReference type="GO" id="GO:0006367">
    <property type="term" value="P:transcription initiation at RNA polymerase II promoter"/>
    <property type="evidence" value="ECO:0007669"/>
    <property type="project" value="TreeGrafter"/>
</dbReference>
<dbReference type="GO" id="GO:0001193">
    <property type="term" value="P:maintenance of transcriptional fidelity during transcription elongation by RNA polymerase II"/>
    <property type="evidence" value="ECO:0007669"/>
    <property type="project" value="TreeGrafter"/>
</dbReference>
<dbReference type="GO" id="GO:0006283">
    <property type="term" value="P:transcription-coupled nucleotide-excision repair"/>
    <property type="evidence" value="ECO:0007669"/>
    <property type="project" value="TreeGrafter"/>
</dbReference>
<gene>
    <name evidence="8" type="ORF">CTAYLR_002847</name>
</gene>
<dbReference type="InterPro" id="IPR012164">
    <property type="entry name" value="Rpa12/Rpb9/Rpc10/TFS"/>
</dbReference>
<dbReference type="GO" id="GO:0005730">
    <property type="term" value="C:nucleolus"/>
    <property type="evidence" value="ECO:0007669"/>
    <property type="project" value="UniProtKB-SubCell"/>
</dbReference>
<dbReference type="AlphaFoldDB" id="A0AAD7U7X7"/>
<reference evidence="8" key="1">
    <citation type="submission" date="2023-01" db="EMBL/GenBank/DDBJ databases">
        <title>Metagenome sequencing of chrysophaentin producing Chrysophaeum taylorii.</title>
        <authorList>
            <person name="Davison J."/>
            <person name="Bewley C."/>
        </authorList>
    </citation>
    <scope>NUCLEOTIDE SEQUENCE</scope>
    <source>
        <strain evidence="8">NIES-1699</strain>
    </source>
</reference>
<evidence type="ECO:0000256" key="5">
    <source>
        <dbReference type="ARBA" id="ARBA00023242"/>
    </source>
</evidence>
<dbReference type="InterPro" id="IPR001222">
    <property type="entry name" value="Znf_TFIIS"/>
</dbReference>
<dbReference type="SMART" id="SM00661">
    <property type="entry name" value="RPOL9"/>
    <property type="match status" value="1"/>
</dbReference>
<sequence>MHDLDDDEEMVGREEEEEEEEDAPGVAQRTITRDARDPERRFCPQCGNMWLPREERTTQTLMLTCRTCGYEEPAHTGKVYEHRIKKEVSTRLDAINSDVVDDPTLQRSREVTCDKCRRNEAVLFQAESGVTAASLSLIFVCCHCKNKWVG</sequence>
<evidence type="ECO:0000256" key="4">
    <source>
        <dbReference type="ARBA" id="ARBA00022833"/>
    </source>
</evidence>
<organism evidence="8 9">
    <name type="scientific">Chrysophaeum taylorii</name>
    <dbReference type="NCBI Taxonomy" id="2483200"/>
    <lineage>
        <taxon>Eukaryota</taxon>
        <taxon>Sar</taxon>
        <taxon>Stramenopiles</taxon>
        <taxon>Ochrophyta</taxon>
        <taxon>Pelagophyceae</taxon>
        <taxon>Pelagomonadales</taxon>
        <taxon>Pelagomonadaceae</taxon>
        <taxon>Chrysophaeum</taxon>
    </lineage>
</organism>
<dbReference type="GO" id="GO:0008270">
    <property type="term" value="F:zinc ion binding"/>
    <property type="evidence" value="ECO:0007669"/>
    <property type="project" value="UniProtKB-KW"/>
</dbReference>
<dbReference type="CDD" id="cd10508">
    <property type="entry name" value="Zn-ribbon_RPB9"/>
    <property type="match status" value="1"/>
</dbReference>
<keyword evidence="9" id="KW-1185">Reference proteome</keyword>
<dbReference type="EMBL" id="JAQMWT010000533">
    <property type="protein sequence ID" value="KAJ8599912.1"/>
    <property type="molecule type" value="Genomic_DNA"/>
</dbReference>
<dbReference type="Pfam" id="PF02150">
    <property type="entry name" value="Zn_ribbon_RPB9"/>
    <property type="match status" value="1"/>
</dbReference>
<keyword evidence="4" id="KW-0862">Zinc</keyword>
<dbReference type="GO" id="GO:0003676">
    <property type="term" value="F:nucleic acid binding"/>
    <property type="evidence" value="ECO:0007669"/>
    <property type="project" value="InterPro"/>
</dbReference>
<feature type="compositionally biased region" description="Acidic residues" evidence="6">
    <location>
        <begin position="1"/>
        <end position="23"/>
    </location>
</feature>
<dbReference type="SUPFAM" id="SSF57783">
    <property type="entry name" value="Zinc beta-ribbon"/>
    <property type="match status" value="2"/>
</dbReference>
<keyword evidence="5" id="KW-0539">Nucleus</keyword>
<keyword evidence="2" id="KW-0479">Metal-binding</keyword>
<dbReference type="Pfam" id="PF01096">
    <property type="entry name" value="Zn_ribbon_TFIIS"/>
    <property type="match status" value="1"/>
</dbReference>
<dbReference type="Gene3D" id="2.20.25.10">
    <property type="match status" value="2"/>
</dbReference>
<dbReference type="InterPro" id="IPR034012">
    <property type="entry name" value="Zn_ribbon_RPB9_C"/>
</dbReference>
<dbReference type="PANTHER" id="PTHR11239:SF1">
    <property type="entry name" value="DNA-DIRECTED RNA POLYMERASE II SUBUNIT RPB9"/>
    <property type="match status" value="1"/>
</dbReference>
<evidence type="ECO:0000256" key="6">
    <source>
        <dbReference type="SAM" id="MobiDB-lite"/>
    </source>
</evidence>
<evidence type="ECO:0000256" key="3">
    <source>
        <dbReference type="ARBA" id="ARBA00022771"/>
    </source>
</evidence>
<name>A0AAD7U7X7_9STRA</name>
<comment type="subcellular location">
    <subcellularLocation>
        <location evidence="1">Nucleus</location>
        <location evidence="1">Nucleolus</location>
    </subcellularLocation>
</comment>
<comment type="caution">
    <text evidence="8">The sequence shown here is derived from an EMBL/GenBank/DDBJ whole genome shotgun (WGS) entry which is preliminary data.</text>
</comment>
<accession>A0AAD7U7X7</accession>
<evidence type="ECO:0000313" key="9">
    <source>
        <dbReference type="Proteomes" id="UP001230188"/>
    </source>
</evidence>
<protein>
    <recommendedName>
        <fullName evidence="7">DNA-directed RNA polymerase II subunit RPB9-like zinc ribbon domain-containing protein</fullName>
    </recommendedName>
</protein>
<proteinExistence type="predicted"/>
<feature type="region of interest" description="Disordered" evidence="6">
    <location>
        <begin position="1"/>
        <end position="34"/>
    </location>
</feature>
<evidence type="ECO:0000313" key="8">
    <source>
        <dbReference type="EMBL" id="KAJ8599912.1"/>
    </source>
</evidence>
<feature type="domain" description="DNA-directed RNA polymerase II subunit RPB9-like zinc ribbon" evidence="7">
    <location>
        <begin position="41"/>
        <end position="95"/>
    </location>
</feature>
<dbReference type="GO" id="GO:0005665">
    <property type="term" value="C:RNA polymerase II, core complex"/>
    <property type="evidence" value="ECO:0007669"/>
    <property type="project" value="TreeGrafter"/>
</dbReference>
<dbReference type="PANTHER" id="PTHR11239">
    <property type="entry name" value="DNA-DIRECTED RNA POLYMERASE"/>
    <property type="match status" value="1"/>
</dbReference>
<evidence type="ECO:0000256" key="1">
    <source>
        <dbReference type="ARBA" id="ARBA00004604"/>
    </source>
</evidence>
<dbReference type="GO" id="GO:0003899">
    <property type="term" value="F:DNA-directed RNA polymerase activity"/>
    <property type="evidence" value="ECO:0007669"/>
    <property type="project" value="InterPro"/>
</dbReference>